<gene>
    <name evidence="14" type="ORF">Cvel_5796</name>
</gene>
<feature type="active site" description="Acyl-thioester intermediate" evidence="10">
    <location>
        <position position="106"/>
    </location>
</feature>
<protein>
    <recommendedName>
        <fullName evidence="9">acetyl-CoA C-acyltransferase</fullName>
        <ecNumber evidence="9">2.3.1.16</ecNumber>
    </recommendedName>
</protein>
<dbReference type="GO" id="GO:0003988">
    <property type="term" value="F:acetyl-CoA C-acyltransferase activity"/>
    <property type="evidence" value="ECO:0007669"/>
    <property type="project" value="UniProtKB-EC"/>
</dbReference>
<dbReference type="InterPro" id="IPR020610">
    <property type="entry name" value="Thiolase_AS"/>
</dbReference>
<evidence type="ECO:0000256" key="3">
    <source>
        <dbReference type="ARBA" id="ARBA00022679"/>
    </source>
</evidence>
<dbReference type="InterPro" id="IPR020616">
    <property type="entry name" value="Thiolase_N"/>
</dbReference>
<feature type="active site" description="Proton acceptor" evidence="10">
    <location>
        <position position="367"/>
    </location>
</feature>
<dbReference type="PROSITE" id="PS00099">
    <property type="entry name" value="THIOLASE_3"/>
    <property type="match status" value="1"/>
</dbReference>
<comment type="subcellular location">
    <subcellularLocation>
        <location evidence="1">Peroxisome</location>
    </subcellularLocation>
</comment>
<dbReference type="Gene3D" id="3.40.47.10">
    <property type="match status" value="2"/>
</dbReference>
<dbReference type="GO" id="GO:0006635">
    <property type="term" value="P:fatty acid beta-oxidation"/>
    <property type="evidence" value="ECO:0007669"/>
    <property type="project" value="TreeGrafter"/>
</dbReference>
<accession>A0A0G4H6Y4</accession>
<dbReference type="PhylomeDB" id="A0A0G4H6Y4"/>
<dbReference type="PIRSF" id="PIRSF000429">
    <property type="entry name" value="Ac-CoA_Ac_transf"/>
    <property type="match status" value="1"/>
</dbReference>
<dbReference type="InterPro" id="IPR020617">
    <property type="entry name" value="Thiolase_C"/>
</dbReference>
<evidence type="ECO:0000259" key="12">
    <source>
        <dbReference type="Pfam" id="PF00108"/>
    </source>
</evidence>
<dbReference type="EMBL" id="CDMZ01001940">
    <property type="protein sequence ID" value="CEM39584.1"/>
    <property type="molecule type" value="Genomic_DNA"/>
</dbReference>
<dbReference type="PANTHER" id="PTHR43853:SF8">
    <property type="entry name" value="3-KETOACYL-COA THIOLASE, PEROXISOMAL"/>
    <property type="match status" value="1"/>
</dbReference>
<dbReference type="Pfam" id="PF00108">
    <property type="entry name" value="Thiolase_N"/>
    <property type="match status" value="1"/>
</dbReference>
<evidence type="ECO:0000256" key="1">
    <source>
        <dbReference type="ARBA" id="ARBA00004275"/>
    </source>
</evidence>
<dbReference type="InterPro" id="IPR020613">
    <property type="entry name" value="Thiolase_CS"/>
</dbReference>
<dbReference type="GO" id="GO:0010124">
    <property type="term" value="P:phenylacetate catabolic process"/>
    <property type="evidence" value="ECO:0007669"/>
    <property type="project" value="TreeGrafter"/>
</dbReference>
<feature type="domain" description="Thiolase C-terminal" evidence="13">
    <location>
        <begin position="290"/>
        <end position="410"/>
    </location>
</feature>
<dbReference type="PANTHER" id="PTHR43853">
    <property type="entry name" value="3-KETOACYL-COA THIOLASE, PEROXISOMAL"/>
    <property type="match status" value="1"/>
</dbReference>
<evidence type="ECO:0000256" key="2">
    <source>
        <dbReference type="ARBA" id="ARBA00010982"/>
    </source>
</evidence>
<evidence type="ECO:0000256" key="8">
    <source>
        <dbReference type="ARBA" id="ARBA00023315"/>
    </source>
</evidence>
<feature type="domain" description="Thiolase N-terminal" evidence="12">
    <location>
        <begin position="21"/>
        <end position="280"/>
    </location>
</feature>
<evidence type="ECO:0000256" key="9">
    <source>
        <dbReference type="ARBA" id="ARBA00024073"/>
    </source>
</evidence>
<dbReference type="AlphaFoldDB" id="A0A0G4H6Y4"/>
<dbReference type="SUPFAM" id="SSF53901">
    <property type="entry name" value="Thiolase-like"/>
    <property type="match status" value="2"/>
</dbReference>
<feature type="active site" description="Proton acceptor" evidence="10">
    <location>
        <position position="397"/>
    </location>
</feature>
<evidence type="ECO:0000256" key="10">
    <source>
        <dbReference type="PIRSR" id="PIRSR000429-1"/>
    </source>
</evidence>
<keyword evidence="8 11" id="KW-0012">Acyltransferase</keyword>
<evidence type="ECO:0000256" key="4">
    <source>
        <dbReference type="ARBA" id="ARBA00022832"/>
    </source>
</evidence>
<sequence>MQRISNISGHVKTAKSPSDDVVICCAVRTAVCKAKKGSFKDTMPEDMLAPLFEALVKRTGVNPKDVGDVCIGNVLQPGGGALSSRIGQLLSGWPADVPVMTVNRQCSSGLQACANIAAQIEAGYIDVGVGGGVESMTNNDMQATLNPEQISENVFEHEGARNCLLPMGITSENVAAKYGISRDAQDTMAVESHAKAAKAQQAGLFREEIVPVRAKIRTTAADGSEDVVEKVVDADEGIRAATTMASLQKLKPAFQKGGTTTAGNSSQVSDGAALVLMARRSAAERLRLPIIGRFVSFSAVGVPPEVMGIGPAVAIPAALRMAGLTIKDIDVFEVNEAFASQATYCMQDLGIPKQKLNPKGGAIALGHPLGCTGARQIATLMPELKRTGGKYGVVSMCIGTGMGAAAVIERL</sequence>
<name>A0A0G4H6Y4_9ALVE</name>
<dbReference type="VEuPathDB" id="CryptoDB:Cvel_5796"/>
<evidence type="ECO:0000259" key="13">
    <source>
        <dbReference type="Pfam" id="PF02803"/>
    </source>
</evidence>
<proteinExistence type="inferred from homology"/>
<dbReference type="InterPro" id="IPR002155">
    <property type="entry name" value="Thiolase"/>
</dbReference>
<dbReference type="InterPro" id="IPR050215">
    <property type="entry name" value="Thiolase-like_sf_Thiolase"/>
</dbReference>
<dbReference type="FunFam" id="3.40.47.10:FF:000010">
    <property type="entry name" value="Acetyl-CoA acetyltransferase (Thiolase)"/>
    <property type="match status" value="1"/>
</dbReference>
<dbReference type="Pfam" id="PF02803">
    <property type="entry name" value="Thiolase_C"/>
    <property type="match status" value="1"/>
</dbReference>
<keyword evidence="7" id="KW-0576">Peroxisome</keyword>
<reference evidence="14" key="1">
    <citation type="submission" date="2014-11" db="EMBL/GenBank/DDBJ databases">
        <authorList>
            <person name="Otto D Thomas"/>
            <person name="Naeem Raeece"/>
        </authorList>
    </citation>
    <scope>NUCLEOTIDE SEQUENCE</scope>
</reference>
<dbReference type="CDD" id="cd00751">
    <property type="entry name" value="thiolase"/>
    <property type="match status" value="1"/>
</dbReference>
<comment type="similarity">
    <text evidence="2 11">Belongs to the thiolase-like superfamily. Thiolase family.</text>
</comment>
<dbReference type="InterPro" id="IPR016039">
    <property type="entry name" value="Thiolase-like"/>
</dbReference>
<keyword evidence="3 11" id="KW-0808">Transferase</keyword>
<keyword evidence="6" id="KW-0443">Lipid metabolism</keyword>
<dbReference type="GO" id="GO:0005777">
    <property type="term" value="C:peroxisome"/>
    <property type="evidence" value="ECO:0007669"/>
    <property type="project" value="UniProtKB-SubCell"/>
</dbReference>
<evidence type="ECO:0000256" key="5">
    <source>
        <dbReference type="ARBA" id="ARBA00022946"/>
    </source>
</evidence>
<evidence type="ECO:0000256" key="11">
    <source>
        <dbReference type="RuleBase" id="RU003557"/>
    </source>
</evidence>
<keyword evidence="5" id="KW-0809">Transit peptide</keyword>
<dbReference type="PROSITE" id="PS00737">
    <property type="entry name" value="THIOLASE_2"/>
    <property type="match status" value="1"/>
</dbReference>
<evidence type="ECO:0000256" key="6">
    <source>
        <dbReference type="ARBA" id="ARBA00023098"/>
    </source>
</evidence>
<evidence type="ECO:0000256" key="7">
    <source>
        <dbReference type="ARBA" id="ARBA00023140"/>
    </source>
</evidence>
<evidence type="ECO:0000313" key="14">
    <source>
        <dbReference type="EMBL" id="CEM39584.1"/>
    </source>
</evidence>
<dbReference type="NCBIfam" id="TIGR01930">
    <property type="entry name" value="AcCoA-C-Actrans"/>
    <property type="match status" value="1"/>
</dbReference>
<organism evidence="14">
    <name type="scientific">Chromera velia CCMP2878</name>
    <dbReference type="NCBI Taxonomy" id="1169474"/>
    <lineage>
        <taxon>Eukaryota</taxon>
        <taxon>Sar</taxon>
        <taxon>Alveolata</taxon>
        <taxon>Colpodellida</taxon>
        <taxon>Chromeraceae</taxon>
        <taxon>Chromera</taxon>
    </lineage>
</organism>
<keyword evidence="4" id="KW-0276">Fatty acid metabolism</keyword>
<dbReference type="EC" id="2.3.1.16" evidence="9"/>